<proteinExistence type="predicted"/>
<sequence length="70" mass="7908">MTPIQTLIEPNIVLDVIKEEPEDNKKALECSVSAKAKYIISGDNHLLSLRFYKGIIILNAMDFLKQDKCS</sequence>
<protein>
    <recommendedName>
        <fullName evidence="2">PIN domain-containing protein</fullName>
    </recommendedName>
</protein>
<gene>
    <name evidence="1" type="ORF">kustc0650</name>
</gene>
<name>Q1PVZ0_KUEST</name>
<evidence type="ECO:0000313" key="1">
    <source>
        <dbReference type="EMBL" id="CAJ71395.1"/>
    </source>
</evidence>
<reference evidence="1" key="2">
    <citation type="submission" date="2006-01" db="EMBL/GenBank/DDBJ databases">
        <authorList>
            <person name="Genoscope"/>
        </authorList>
    </citation>
    <scope>NUCLEOTIDE SEQUENCE</scope>
</reference>
<dbReference type="AlphaFoldDB" id="Q1PVZ0"/>
<dbReference type="EMBL" id="CT573073">
    <property type="protein sequence ID" value="CAJ71395.1"/>
    <property type="molecule type" value="Genomic_DNA"/>
</dbReference>
<accession>Q1PVZ0</accession>
<reference evidence="1" key="1">
    <citation type="journal article" date="2006" name="Nature">
        <title>Deciphering the evolution and metabolism of an anammox bacterium from a community genome.</title>
        <authorList>
            <person name="Strous M."/>
            <person name="Pelletier E."/>
            <person name="Mangenot S."/>
            <person name="Rattei T."/>
            <person name="Lehner A."/>
            <person name="Taylor M.W."/>
            <person name="Horn M."/>
            <person name="Daims H."/>
            <person name="Bartol-Mavel D."/>
            <person name="Wincker P."/>
            <person name="Barbe V."/>
            <person name="Fonknechten N."/>
            <person name="Vallenet D."/>
            <person name="Segurens B."/>
            <person name="Schenowitz-Truong C."/>
            <person name="Medigue C."/>
            <person name="Collingro A."/>
            <person name="Snel B."/>
            <person name="Dutilh B.E."/>
            <person name="OpDenCamp H.J.M."/>
            <person name="vanDerDrift C."/>
            <person name="Cirpus I."/>
            <person name="vanDePas-Schoonen K.T."/>
            <person name="Harhangi H.R."/>
            <person name="vanNiftrik L."/>
            <person name="Schmid M."/>
            <person name="Keltjens J."/>
            <person name="vanDeVossenberg J."/>
            <person name="Kartal B."/>
            <person name="Meier H."/>
            <person name="Frishman D."/>
            <person name="Huynen M.A."/>
            <person name="Mewes H."/>
            <person name="Weissenbach J."/>
            <person name="Jetten M.S.M."/>
            <person name="Wagner M."/>
            <person name="LePaslier D."/>
        </authorList>
    </citation>
    <scope>NUCLEOTIDE SEQUENCE</scope>
</reference>
<evidence type="ECO:0008006" key="2">
    <source>
        <dbReference type="Google" id="ProtNLM"/>
    </source>
</evidence>
<organism evidence="1">
    <name type="scientific">Kuenenia stuttgartiensis</name>
    <dbReference type="NCBI Taxonomy" id="174633"/>
    <lineage>
        <taxon>Bacteria</taxon>
        <taxon>Pseudomonadati</taxon>
        <taxon>Planctomycetota</taxon>
        <taxon>Candidatus Brocadiia</taxon>
        <taxon>Candidatus Brocadiales</taxon>
        <taxon>Candidatus Brocadiaceae</taxon>
        <taxon>Candidatus Kuenenia</taxon>
    </lineage>
</organism>